<dbReference type="NCBIfam" id="NF040586">
    <property type="entry name" value="FxSxx_TPR"/>
    <property type="match status" value="1"/>
</dbReference>
<dbReference type="SUPFAM" id="SSF52200">
    <property type="entry name" value="Toll/Interleukin receptor TIR domain"/>
    <property type="match status" value="1"/>
</dbReference>
<dbReference type="PROSITE" id="PS50104">
    <property type="entry name" value="TIR"/>
    <property type="match status" value="1"/>
</dbReference>
<comment type="caution">
    <text evidence="3">The sequence shown here is derived from an EMBL/GenBank/DDBJ whole genome shotgun (WGS) entry which is preliminary data.</text>
</comment>
<organism evidence="3 4">
    <name type="scientific">Streptacidiphilus alkalitolerans</name>
    <dbReference type="NCBI Taxonomy" id="3342712"/>
    <lineage>
        <taxon>Bacteria</taxon>
        <taxon>Bacillati</taxon>
        <taxon>Actinomycetota</taxon>
        <taxon>Actinomycetes</taxon>
        <taxon>Kitasatosporales</taxon>
        <taxon>Streptomycetaceae</taxon>
        <taxon>Streptacidiphilus</taxon>
    </lineage>
</organism>
<evidence type="ECO:0000313" key="3">
    <source>
        <dbReference type="EMBL" id="MFC1430466.1"/>
    </source>
</evidence>
<dbReference type="Gene3D" id="3.40.50.10140">
    <property type="entry name" value="Toll/interleukin-1 receptor homology (TIR) domain"/>
    <property type="match status" value="1"/>
</dbReference>
<dbReference type="InterPro" id="IPR035897">
    <property type="entry name" value="Toll_tir_struct_dom_sf"/>
</dbReference>
<dbReference type="InterPro" id="IPR011990">
    <property type="entry name" value="TPR-like_helical_dom_sf"/>
</dbReference>
<evidence type="ECO:0000256" key="1">
    <source>
        <dbReference type="SAM" id="MobiDB-lite"/>
    </source>
</evidence>
<protein>
    <submittedName>
        <fullName evidence="3">FxSxx-COOH system tetratricopeptide repeat protein</fullName>
    </submittedName>
</protein>
<sequence>MDFFVSHAGADRAWAEWVAWQLREAGYQVELDFWDWAAGDNFILKMNDALAGDARMVALFSPAYFERTRFTTEEWAAVLAAKQKMVPVRIDAVSPAATPPLLRALLAPNLYGLDEPAAAAELLRAVRGPAAPATAPAFPGATTPSAGSGGARPRFPSSTGTPEVWNVRLRNPRFTGREETVTHIRDGLLGGGHVQAWHGLGGIGKSQIAVEYAHRFASQYDLVWWIDAEQADQLPVHYTELAARLEIDKPEAGADQNARMLLGHLRTRERWLIILDNAENPEAIEPWLPGGPGHVLITSRNPAWGTLVPSIGLDVFTRAESLAYLTTCLPTLAPGQADALAESLGDLPLALAQAAGVLNSGMSAERYQHLLTTKTGQILALGSAQGYPAPLGASVDIATARLTDENPGALALLRLGAFLGPEPIPTTWLEAARPQLSTIPGDPDDLMWPHAALQPLARYGLARVDHTAFQIHRLTQAVLSDQTNADDAAAIQADALALLETVQPEDPKLPASWPAWAALNAHLAAQGPVAAETSELRGTLLNTVRYLIHSGQPQAAHDLADALHRAWSGTAGTDDPDALTAAQYIGHATSDLGDFTSAHAVIEDTFERRCRVLGVDHPDTLHSANDLAVILSQLGTNAEGRRRMHEETLARRRRILGVDHPDTLHSAYGLASAVHSLGGYAEARRMDEDTLARRRRVLGEDHPDTLHSAYNLASTMYSLGLYAEVYRIHEDTLARRRRVLGVDHPDTLRSAHGLASTVHSLGDYAEARRMDEDTLARRRRVLGEDHPDTLRSAHGLASTVHSLGNHAGARRMAEDTLARLRRVLGEDHPDTLRSAHGLAATVHRLGDHAEARRMAEDTLARRRRVLGEDHPDTLDSVHGLAITLGSLGKHRAAAQLLKDARTRMRRSLGDDHPRTKGVTEDLAHALIASGQPFEAQKLLAPRKPAGGKKGKPSKKRR</sequence>
<dbReference type="InterPro" id="IPR000157">
    <property type="entry name" value="TIR_dom"/>
</dbReference>
<dbReference type="Pfam" id="PF13676">
    <property type="entry name" value="TIR_2"/>
    <property type="match status" value="1"/>
</dbReference>
<dbReference type="Gene3D" id="3.40.50.300">
    <property type="entry name" value="P-loop containing nucleotide triphosphate hydrolases"/>
    <property type="match status" value="1"/>
</dbReference>
<dbReference type="Proteomes" id="UP001592530">
    <property type="component" value="Unassembled WGS sequence"/>
</dbReference>
<dbReference type="RefSeq" id="WP_380550091.1">
    <property type="nucleotide sequence ID" value="NZ_JBHEZY010000002.1"/>
</dbReference>
<proteinExistence type="predicted"/>
<feature type="domain" description="TIR" evidence="2">
    <location>
        <begin position="1"/>
        <end position="130"/>
    </location>
</feature>
<evidence type="ECO:0000259" key="2">
    <source>
        <dbReference type="PROSITE" id="PS50104"/>
    </source>
</evidence>
<dbReference type="Gene3D" id="1.25.40.10">
    <property type="entry name" value="Tetratricopeptide repeat domain"/>
    <property type="match status" value="2"/>
</dbReference>
<dbReference type="Pfam" id="PF13424">
    <property type="entry name" value="TPR_12"/>
    <property type="match status" value="2"/>
</dbReference>
<gene>
    <name evidence="3" type="primary">fxsT</name>
    <name evidence="3" type="ORF">ACEZDB_07270</name>
</gene>
<evidence type="ECO:0000313" key="4">
    <source>
        <dbReference type="Proteomes" id="UP001592530"/>
    </source>
</evidence>
<accession>A0ABV6WWZ1</accession>
<dbReference type="SUPFAM" id="SSF52540">
    <property type="entry name" value="P-loop containing nucleoside triphosphate hydrolases"/>
    <property type="match status" value="1"/>
</dbReference>
<dbReference type="SMART" id="SM00255">
    <property type="entry name" value="TIR"/>
    <property type="match status" value="1"/>
</dbReference>
<name>A0ABV6WWZ1_9ACTN</name>
<dbReference type="SUPFAM" id="SSF48452">
    <property type="entry name" value="TPR-like"/>
    <property type="match status" value="2"/>
</dbReference>
<dbReference type="Pfam" id="PF13374">
    <property type="entry name" value="TPR_10"/>
    <property type="match status" value="4"/>
</dbReference>
<feature type="region of interest" description="Disordered" evidence="1">
    <location>
        <begin position="133"/>
        <end position="163"/>
    </location>
</feature>
<dbReference type="InterPro" id="IPR002182">
    <property type="entry name" value="NB-ARC"/>
</dbReference>
<feature type="compositionally biased region" description="Basic residues" evidence="1">
    <location>
        <begin position="945"/>
        <end position="957"/>
    </location>
</feature>
<dbReference type="EMBL" id="JBHEZY010000002">
    <property type="protein sequence ID" value="MFC1430466.1"/>
    <property type="molecule type" value="Genomic_DNA"/>
</dbReference>
<dbReference type="Pfam" id="PF00931">
    <property type="entry name" value="NB-ARC"/>
    <property type="match status" value="1"/>
</dbReference>
<feature type="region of interest" description="Disordered" evidence="1">
    <location>
        <begin position="933"/>
        <end position="957"/>
    </location>
</feature>
<dbReference type="PANTHER" id="PTHR46082:SF6">
    <property type="entry name" value="AAA+ ATPASE DOMAIN-CONTAINING PROTEIN-RELATED"/>
    <property type="match status" value="1"/>
</dbReference>
<feature type="compositionally biased region" description="Low complexity" evidence="1">
    <location>
        <begin position="133"/>
        <end position="146"/>
    </location>
</feature>
<dbReference type="InterPro" id="IPR027417">
    <property type="entry name" value="P-loop_NTPase"/>
</dbReference>
<reference evidence="3 4" key="1">
    <citation type="submission" date="2024-09" db="EMBL/GenBank/DDBJ databases">
        <authorList>
            <person name="Lee S.D."/>
        </authorList>
    </citation>
    <scope>NUCLEOTIDE SEQUENCE [LARGE SCALE GENOMIC DNA]</scope>
    <source>
        <strain evidence="3 4">N1-3</strain>
    </source>
</reference>
<dbReference type="PANTHER" id="PTHR46082">
    <property type="entry name" value="ATP/GTP-BINDING PROTEIN-RELATED"/>
    <property type="match status" value="1"/>
</dbReference>
<dbReference type="InterPro" id="IPR053137">
    <property type="entry name" value="NLR-like"/>
</dbReference>